<organism evidence="11 12">
    <name type="scientific">Actinomycetospora corticicola</name>
    <dbReference type="NCBI Taxonomy" id="663602"/>
    <lineage>
        <taxon>Bacteria</taxon>
        <taxon>Bacillati</taxon>
        <taxon>Actinomycetota</taxon>
        <taxon>Actinomycetes</taxon>
        <taxon>Pseudonocardiales</taxon>
        <taxon>Pseudonocardiaceae</taxon>
        <taxon>Actinomycetospora</taxon>
    </lineage>
</organism>
<dbReference type="GO" id="GO:0005886">
    <property type="term" value="C:plasma membrane"/>
    <property type="evidence" value="ECO:0007669"/>
    <property type="project" value="UniProtKB-SubCell"/>
</dbReference>
<dbReference type="InterPro" id="IPR050482">
    <property type="entry name" value="Sensor_HK_TwoCompSys"/>
</dbReference>
<evidence type="ECO:0000256" key="5">
    <source>
        <dbReference type="ARBA" id="ARBA00022777"/>
    </source>
</evidence>
<accession>A0A7Y9DSJ9</accession>
<protein>
    <submittedName>
        <fullName evidence="11">Two-component system NarL family sensor kinase</fullName>
        <ecNumber evidence="11">2.7.13.3</ecNumber>
    </submittedName>
</protein>
<dbReference type="Proteomes" id="UP000535890">
    <property type="component" value="Unassembled WGS sequence"/>
</dbReference>
<dbReference type="EC" id="2.7.13.3" evidence="11"/>
<dbReference type="PANTHER" id="PTHR24421:SF37">
    <property type="entry name" value="SENSOR HISTIDINE KINASE NARS"/>
    <property type="match status" value="1"/>
</dbReference>
<dbReference type="InterPro" id="IPR036890">
    <property type="entry name" value="HATPase_C_sf"/>
</dbReference>
<keyword evidence="7" id="KW-0902">Two-component regulatory system</keyword>
<evidence type="ECO:0000313" key="11">
    <source>
        <dbReference type="EMBL" id="NYD34756.1"/>
    </source>
</evidence>
<feature type="transmembrane region" description="Helical" evidence="9">
    <location>
        <begin position="83"/>
        <end position="106"/>
    </location>
</feature>
<evidence type="ECO:0000313" key="12">
    <source>
        <dbReference type="Proteomes" id="UP000535890"/>
    </source>
</evidence>
<evidence type="ECO:0000259" key="10">
    <source>
        <dbReference type="SMART" id="SM00387"/>
    </source>
</evidence>
<dbReference type="SUPFAM" id="SSF55874">
    <property type="entry name" value="ATPase domain of HSP90 chaperone/DNA topoisomerase II/histidine kinase"/>
    <property type="match status" value="1"/>
</dbReference>
<comment type="caution">
    <text evidence="11">The sequence shown here is derived from an EMBL/GenBank/DDBJ whole genome shotgun (WGS) entry which is preliminary data.</text>
</comment>
<keyword evidence="5 11" id="KW-0418">Kinase</keyword>
<dbReference type="PANTHER" id="PTHR24421">
    <property type="entry name" value="NITRATE/NITRITE SENSOR PROTEIN NARX-RELATED"/>
    <property type="match status" value="1"/>
</dbReference>
<dbReference type="Gene3D" id="3.30.565.10">
    <property type="entry name" value="Histidine kinase-like ATPase, C-terminal domain"/>
    <property type="match status" value="1"/>
</dbReference>
<evidence type="ECO:0000256" key="3">
    <source>
        <dbReference type="ARBA" id="ARBA00022679"/>
    </source>
</evidence>
<feature type="transmembrane region" description="Helical" evidence="9">
    <location>
        <begin position="118"/>
        <end position="137"/>
    </location>
</feature>
<keyword evidence="3 11" id="KW-0808">Transferase</keyword>
<reference evidence="11 12" key="1">
    <citation type="submission" date="2020-07" db="EMBL/GenBank/DDBJ databases">
        <title>Sequencing the genomes of 1000 actinobacteria strains.</title>
        <authorList>
            <person name="Klenk H.-P."/>
        </authorList>
    </citation>
    <scope>NUCLEOTIDE SEQUENCE [LARGE SCALE GENOMIC DNA]</scope>
    <source>
        <strain evidence="11 12">DSM 45772</strain>
    </source>
</reference>
<sequence>MSTPAERALAQFQAEASRTTSLLRFGLVVLLGVTGGLDQNRVEGLAFWLVLAGYGAFAVGWFTKVTRRPVSPTTGLIATSLDLLAVTVLSLLAGGGGTLPTLSYVVIPVMAAFRYRPALSAGVGIATIGSFVLTAAIERPAIETTTLAAEAVVLAIVAVATFLLSVVLARRAVRIRALLADADALTAQVLDAEARERRRLAEDLHDHALQTLLVAGQELDELDGAEAADEALRAGIREIREVVFALHPYVLDEAGLVVAVRRVAERAATQGRFAVTVEGQPLPAGPHDRLLFGVARELLTNVAKHAKAEHVTVALHDGPEGRTLEVADDGIGIDRSVLAGRLADGHIGLASTRARVEGVGGRFTLDTTTPGTRTVVRVPGEVPPVPGA</sequence>
<dbReference type="Pfam" id="PF02518">
    <property type="entry name" value="HATPase_c"/>
    <property type="match status" value="1"/>
</dbReference>
<keyword evidence="4 9" id="KW-0812">Transmembrane</keyword>
<dbReference type="GO" id="GO:0004673">
    <property type="term" value="F:protein histidine kinase activity"/>
    <property type="evidence" value="ECO:0007669"/>
    <property type="project" value="UniProtKB-EC"/>
</dbReference>
<name>A0A7Y9DSJ9_9PSEU</name>
<feature type="transmembrane region" description="Helical" evidence="9">
    <location>
        <begin position="149"/>
        <end position="169"/>
    </location>
</feature>
<evidence type="ECO:0000256" key="9">
    <source>
        <dbReference type="SAM" id="Phobius"/>
    </source>
</evidence>
<keyword evidence="6 9" id="KW-1133">Transmembrane helix</keyword>
<dbReference type="EMBL" id="JACCBN010000001">
    <property type="protein sequence ID" value="NYD34756.1"/>
    <property type="molecule type" value="Genomic_DNA"/>
</dbReference>
<evidence type="ECO:0000256" key="6">
    <source>
        <dbReference type="ARBA" id="ARBA00022989"/>
    </source>
</evidence>
<evidence type="ECO:0000256" key="4">
    <source>
        <dbReference type="ARBA" id="ARBA00022692"/>
    </source>
</evidence>
<gene>
    <name evidence="11" type="ORF">BJ983_000858</name>
</gene>
<evidence type="ECO:0000256" key="1">
    <source>
        <dbReference type="ARBA" id="ARBA00004651"/>
    </source>
</evidence>
<evidence type="ECO:0000256" key="2">
    <source>
        <dbReference type="ARBA" id="ARBA00022475"/>
    </source>
</evidence>
<feature type="domain" description="Histidine kinase/HSP90-like ATPase" evidence="10">
    <location>
        <begin position="287"/>
        <end position="382"/>
    </location>
</feature>
<keyword evidence="2" id="KW-1003">Cell membrane</keyword>
<keyword evidence="12" id="KW-1185">Reference proteome</keyword>
<dbReference type="AlphaFoldDB" id="A0A7Y9DSJ9"/>
<evidence type="ECO:0000256" key="7">
    <source>
        <dbReference type="ARBA" id="ARBA00023012"/>
    </source>
</evidence>
<dbReference type="SMART" id="SM00387">
    <property type="entry name" value="HATPase_c"/>
    <property type="match status" value="1"/>
</dbReference>
<feature type="transmembrane region" description="Helical" evidence="9">
    <location>
        <begin position="44"/>
        <end position="63"/>
    </location>
</feature>
<evidence type="ECO:0000256" key="8">
    <source>
        <dbReference type="ARBA" id="ARBA00023136"/>
    </source>
</evidence>
<feature type="transmembrane region" description="Helical" evidence="9">
    <location>
        <begin position="20"/>
        <end position="37"/>
    </location>
</feature>
<dbReference type="RefSeq" id="WP_179792674.1">
    <property type="nucleotide sequence ID" value="NZ_BAABHP010000003.1"/>
</dbReference>
<proteinExistence type="predicted"/>
<dbReference type="InterPro" id="IPR003594">
    <property type="entry name" value="HATPase_dom"/>
</dbReference>
<dbReference type="GO" id="GO:0000160">
    <property type="term" value="P:phosphorelay signal transduction system"/>
    <property type="evidence" value="ECO:0007669"/>
    <property type="project" value="UniProtKB-KW"/>
</dbReference>
<dbReference type="CDD" id="cd16917">
    <property type="entry name" value="HATPase_UhpB-NarQ-NarX-like"/>
    <property type="match status" value="1"/>
</dbReference>
<comment type="subcellular location">
    <subcellularLocation>
        <location evidence="1">Cell membrane</location>
        <topology evidence="1">Multi-pass membrane protein</topology>
    </subcellularLocation>
</comment>
<keyword evidence="8 9" id="KW-0472">Membrane</keyword>